<reference evidence="7 8" key="1">
    <citation type="submission" date="2020-04" db="EMBL/GenBank/DDBJ databases">
        <title>Hymenobacter polaris sp. nov., isolated from Arctic soil.</title>
        <authorList>
            <person name="Dahal R.H."/>
        </authorList>
    </citation>
    <scope>NUCLEOTIDE SEQUENCE [LARGE SCALE GENOMIC DNA]</scope>
    <source>
        <strain evidence="7 8">RP-2-7</strain>
    </source>
</reference>
<evidence type="ECO:0000313" key="7">
    <source>
        <dbReference type="EMBL" id="NML66920.1"/>
    </source>
</evidence>
<dbReference type="SUPFAM" id="SSF52833">
    <property type="entry name" value="Thioredoxin-like"/>
    <property type="match status" value="1"/>
</dbReference>
<dbReference type="Gene3D" id="3.40.30.10">
    <property type="entry name" value="Glutaredoxin"/>
    <property type="match status" value="1"/>
</dbReference>
<feature type="domain" description="Thioredoxin" evidence="6">
    <location>
        <begin position="376"/>
        <end position="523"/>
    </location>
</feature>
<dbReference type="EMBL" id="JABBGH010000003">
    <property type="protein sequence ID" value="NML66920.1"/>
    <property type="molecule type" value="Genomic_DNA"/>
</dbReference>
<gene>
    <name evidence="7" type="ORF">HHL22_17070</name>
</gene>
<keyword evidence="3" id="KW-1015">Disulfide bond</keyword>
<dbReference type="Proteomes" id="UP000559626">
    <property type="component" value="Unassembled WGS sequence"/>
</dbReference>
<dbReference type="InterPro" id="IPR013740">
    <property type="entry name" value="Redoxin"/>
</dbReference>
<feature type="signal peptide" evidence="5">
    <location>
        <begin position="1"/>
        <end position="18"/>
    </location>
</feature>
<evidence type="ECO:0000259" key="6">
    <source>
        <dbReference type="PROSITE" id="PS51352"/>
    </source>
</evidence>
<dbReference type="RefSeq" id="WP_169532622.1">
    <property type="nucleotide sequence ID" value="NZ_JABBGH010000003.1"/>
</dbReference>
<dbReference type="GO" id="GO:0016491">
    <property type="term" value="F:oxidoreductase activity"/>
    <property type="evidence" value="ECO:0007669"/>
    <property type="project" value="InterPro"/>
</dbReference>
<evidence type="ECO:0000256" key="3">
    <source>
        <dbReference type="ARBA" id="ARBA00023157"/>
    </source>
</evidence>
<dbReference type="Pfam" id="PF08534">
    <property type="entry name" value="Redoxin"/>
    <property type="match status" value="1"/>
</dbReference>
<comment type="caution">
    <text evidence="7">The sequence shown here is derived from an EMBL/GenBank/DDBJ whole genome shotgun (WGS) entry which is preliminary data.</text>
</comment>
<keyword evidence="2" id="KW-0201">Cytochrome c-type biogenesis</keyword>
<dbReference type="InterPro" id="IPR013766">
    <property type="entry name" value="Thioredoxin_domain"/>
</dbReference>
<dbReference type="GO" id="GO:0030313">
    <property type="term" value="C:cell envelope"/>
    <property type="evidence" value="ECO:0007669"/>
    <property type="project" value="UniProtKB-SubCell"/>
</dbReference>
<dbReference type="InterPro" id="IPR050553">
    <property type="entry name" value="Thioredoxin_ResA/DsbE_sf"/>
</dbReference>
<protein>
    <submittedName>
        <fullName evidence="7">TlpA family protein disulfide reductase</fullName>
    </submittedName>
</protein>
<dbReference type="GO" id="GO:0017004">
    <property type="term" value="P:cytochrome complex assembly"/>
    <property type="evidence" value="ECO:0007669"/>
    <property type="project" value="UniProtKB-KW"/>
</dbReference>
<dbReference type="CDD" id="cd02966">
    <property type="entry name" value="TlpA_like_family"/>
    <property type="match status" value="1"/>
</dbReference>
<accession>A0A7Y0AGY0</accession>
<dbReference type="PANTHER" id="PTHR42852">
    <property type="entry name" value="THIOL:DISULFIDE INTERCHANGE PROTEIN DSBE"/>
    <property type="match status" value="1"/>
</dbReference>
<keyword evidence="5" id="KW-0732">Signal</keyword>
<evidence type="ECO:0000313" key="8">
    <source>
        <dbReference type="Proteomes" id="UP000559626"/>
    </source>
</evidence>
<sequence>MKIILIALALAGSLAARAQAPATLNGQLPGCADSTTVAVFEPAPDGRFNFFFTDGPNEARVHSGRFSYALHQPAAGIVRLASSCANLLLYTEPGAAIGFSSTATPDAAKRVYTFSGPNAAANDLLANHQLLNAGPATSNRVGRILETAPTAAAGLTQLQDSLLRPALAPLVRLHRQGRTSKACYHYLRAYTEQNVVFFAAGILAGYLKDSVRTNLHPAMHPAGARQLLASIMARYDPAQPRYQMAGNDLEKYVLIERGVLPGAAPTERTWQPFAAQFAPVNSAFEAYDYAPPAVQQGAVGNTLLTALALNAMSLSEFAAVFATYVQKFPASPYVPLVVHYLRGEAERTAKANAAKAAAATLGAPAAGPANVLFGQLAEGQRALTFGAAPGLDTVRTLGGLVRSQRPGRAVFVDLWASWCGPCLEEFKHEPELHKFLTDNNVDILYVALDQPGFRDKWTALAASYRLRGYHYLAPPALQKALVPIVPYIPRYMLFDKTGRLVEASAYRPSEGDQLRQQVVERLK</sequence>
<dbReference type="PANTHER" id="PTHR42852:SF6">
    <property type="entry name" value="THIOL:DISULFIDE INTERCHANGE PROTEIN DSBE"/>
    <property type="match status" value="1"/>
</dbReference>
<dbReference type="PROSITE" id="PS51352">
    <property type="entry name" value="THIOREDOXIN_2"/>
    <property type="match status" value="1"/>
</dbReference>
<feature type="chain" id="PRO_5031386746" evidence="5">
    <location>
        <begin position="19"/>
        <end position="523"/>
    </location>
</feature>
<organism evidence="7 8">
    <name type="scientific">Hymenobacter polaris</name>
    <dbReference type="NCBI Taxonomy" id="2682546"/>
    <lineage>
        <taxon>Bacteria</taxon>
        <taxon>Pseudomonadati</taxon>
        <taxon>Bacteroidota</taxon>
        <taxon>Cytophagia</taxon>
        <taxon>Cytophagales</taxon>
        <taxon>Hymenobacteraceae</taxon>
        <taxon>Hymenobacter</taxon>
    </lineage>
</organism>
<evidence type="ECO:0000256" key="5">
    <source>
        <dbReference type="SAM" id="SignalP"/>
    </source>
</evidence>
<comment type="subcellular location">
    <subcellularLocation>
        <location evidence="1">Cell envelope</location>
    </subcellularLocation>
</comment>
<evidence type="ECO:0000256" key="2">
    <source>
        <dbReference type="ARBA" id="ARBA00022748"/>
    </source>
</evidence>
<evidence type="ECO:0000256" key="4">
    <source>
        <dbReference type="ARBA" id="ARBA00023284"/>
    </source>
</evidence>
<keyword evidence="8" id="KW-1185">Reference proteome</keyword>
<keyword evidence="4" id="KW-0676">Redox-active center</keyword>
<proteinExistence type="predicted"/>
<dbReference type="AlphaFoldDB" id="A0A7Y0AGY0"/>
<name>A0A7Y0AGY0_9BACT</name>
<dbReference type="InterPro" id="IPR036249">
    <property type="entry name" value="Thioredoxin-like_sf"/>
</dbReference>
<evidence type="ECO:0000256" key="1">
    <source>
        <dbReference type="ARBA" id="ARBA00004196"/>
    </source>
</evidence>